<feature type="domain" description="Zinc finger/thioredoxin putative" evidence="3">
    <location>
        <begin position="1"/>
        <end position="35"/>
    </location>
</feature>
<name>A0A1G7JYD7_9RHOB</name>
<feature type="compositionally biased region" description="Acidic residues" evidence="1">
    <location>
        <begin position="62"/>
        <end position="74"/>
    </location>
</feature>
<gene>
    <name evidence="4" type="ORF">SAMN04488567_0052</name>
</gene>
<protein>
    <submittedName>
        <fullName evidence="4">MJ0042 family finger-like domain-containing protein</fullName>
    </submittedName>
</protein>
<keyword evidence="2" id="KW-0812">Transmembrane</keyword>
<feature type="compositionally biased region" description="Basic and acidic residues" evidence="1">
    <location>
        <begin position="93"/>
        <end position="120"/>
    </location>
</feature>
<feature type="compositionally biased region" description="Basic and acidic residues" evidence="1">
    <location>
        <begin position="178"/>
        <end position="189"/>
    </location>
</feature>
<feature type="compositionally biased region" description="Basic and acidic residues" evidence="1">
    <location>
        <begin position="233"/>
        <end position="244"/>
    </location>
</feature>
<dbReference type="AlphaFoldDB" id="A0A1G7JYD7"/>
<organism evidence="4 5">
    <name type="scientific">Limimaricola pyoseonensis</name>
    <dbReference type="NCBI Taxonomy" id="521013"/>
    <lineage>
        <taxon>Bacteria</taxon>
        <taxon>Pseudomonadati</taxon>
        <taxon>Pseudomonadota</taxon>
        <taxon>Alphaproteobacteria</taxon>
        <taxon>Rhodobacterales</taxon>
        <taxon>Paracoccaceae</taxon>
        <taxon>Limimaricola</taxon>
    </lineage>
</organism>
<dbReference type="Proteomes" id="UP000198922">
    <property type="component" value="Unassembled WGS sequence"/>
</dbReference>
<feature type="transmembrane region" description="Helical" evidence="2">
    <location>
        <begin position="375"/>
        <end position="395"/>
    </location>
</feature>
<feature type="compositionally biased region" description="Low complexity" evidence="1">
    <location>
        <begin position="42"/>
        <end position="61"/>
    </location>
</feature>
<dbReference type="NCBIfam" id="TIGR02098">
    <property type="entry name" value="MJ0042_CXXC"/>
    <property type="match status" value="1"/>
</dbReference>
<accession>A0A1G7JYD7</accession>
<feature type="compositionally biased region" description="Basic and acidic residues" evidence="1">
    <location>
        <begin position="148"/>
        <end position="160"/>
    </location>
</feature>
<evidence type="ECO:0000256" key="2">
    <source>
        <dbReference type="SAM" id="Phobius"/>
    </source>
</evidence>
<evidence type="ECO:0000259" key="3">
    <source>
        <dbReference type="Pfam" id="PF13717"/>
    </source>
</evidence>
<feature type="compositionally biased region" description="Basic and acidic residues" evidence="1">
    <location>
        <begin position="296"/>
        <end position="312"/>
    </location>
</feature>
<feature type="compositionally biased region" description="Acidic residues" evidence="1">
    <location>
        <begin position="199"/>
        <end position="209"/>
    </location>
</feature>
<dbReference type="STRING" id="521013.SAMN04488567_0052"/>
<dbReference type="Pfam" id="PF13717">
    <property type="entry name" value="Zn_ribbon_4"/>
    <property type="match status" value="1"/>
</dbReference>
<evidence type="ECO:0000256" key="1">
    <source>
        <dbReference type="SAM" id="MobiDB-lite"/>
    </source>
</evidence>
<dbReference type="InterPro" id="IPR011723">
    <property type="entry name" value="Znf/thioredoxin_put"/>
</dbReference>
<dbReference type="EMBL" id="FNAT01000010">
    <property type="protein sequence ID" value="SDF29943.1"/>
    <property type="molecule type" value="Genomic_DNA"/>
</dbReference>
<keyword evidence="2" id="KW-0472">Membrane</keyword>
<feature type="compositionally biased region" description="Acidic residues" evidence="1">
    <location>
        <begin position="285"/>
        <end position="295"/>
    </location>
</feature>
<evidence type="ECO:0000313" key="5">
    <source>
        <dbReference type="Proteomes" id="UP000198922"/>
    </source>
</evidence>
<sequence length="437" mass="46999">MRLICPNCGAQYEVDEEAVPEEGREVQCSDCGLTWLARREAPGAPADDPAPEGPEGAAPAPDEVEAEDEDEDEAAAAPPPMPRRRTITPEIEEILRAEAEREEAQRRAEAGLRRRDAPDRDEAEETAPDERHDPPPPDAEAAAEPEADDTRTLKPDDNDPRAAPSGAPSVEETAEETVETRPAPEHAAEPDAPEASIFGEDDLSGEEAENAALARALRSEPEAEPLPAAPLPPEREREREREPELETDAARGFGAEAPAEPEEEAWAAPPSERVTEADAVTAEPPQDELPPDEIAEIERHEAPEAMAARDEVEAPEEDAARARARAAAASTGAVSRRDLLPDIEEINSTLRGTALKSGGVLRPVQDDGDGSRARGFRLGFAAAMLLATVLALVYAHAGRLAEMMPVLAEPLAAYADWVDTGRVWLDDRLQALLLRIS</sequence>
<keyword evidence="5" id="KW-1185">Reference proteome</keyword>
<reference evidence="5" key="1">
    <citation type="submission" date="2016-10" db="EMBL/GenBank/DDBJ databases">
        <authorList>
            <person name="Varghese N."/>
            <person name="Submissions S."/>
        </authorList>
    </citation>
    <scope>NUCLEOTIDE SEQUENCE [LARGE SCALE GENOMIC DNA]</scope>
    <source>
        <strain evidence="5">DSM 21424</strain>
    </source>
</reference>
<evidence type="ECO:0000313" key="4">
    <source>
        <dbReference type="EMBL" id="SDF29943.1"/>
    </source>
</evidence>
<feature type="region of interest" description="Disordered" evidence="1">
    <location>
        <begin position="39"/>
        <end position="328"/>
    </location>
</feature>
<proteinExistence type="predicted"/>
<keyword evidence="2" id="KW-1133">Transmembrane helix</keyword>
<dbReference type="RefSeq" id="WP_090114699.1">
    <property type="nucleotide sequence ID" value="NZ_FNAT01000010.1"/>
</dbReference>